<dbReference type="NCBIfam" id="TIGR01738">
    <property type="entry name" value="bioH"/>
    <property type="match status" value="1"/>
</dbReference>
<comment type="catalytic activity">
    <reaction evidence="5">
        <text>6-carboxyhexanoyl-[ACP] methyl ester + H2O = 6-carboxyhexanoyl-[ACP] + methanol + H(+)</text>
        <dbReference type="Rhea" id="RHEA:42700"/>
        <dbReference type="Rhea" id="RHEA-COMP:9955"/>
        <dbReference type="Rhea" id="RHEA-COMP:10186"/>
        <dbReference type="ChEBI" id="CHEBI:15377"/>
        <dbReference type="ChEBI" id="CHEBI:15378"/>
        <dbReference type="ChEBI" id="CHEBI:17790"/>
        <dbReference type="ChEBI" id="CHEBI:78846"/>
        <dbReference type="ChEBI" id="CHEBI:82735"/>
        <dbReference type="EC" id="3.1.1.85"/>
    </reaction>
</comment>
<reference evidence="7 8" key="1">
    <citation type="submission" date="2019-06" db="EMBL/GenBank/DDBJ databases">
        <title>A complete genome sequence for Luteibacter pinisoli MAH-14.</title>
        <authorList>
            <person name="Baltrus D.A."/>
        </authorList>
    </citation>
    <scope>NUCLEOTIDE SEQUENCE [LARGE SCALE GENOMIC DNA]</scope>
    <source>
        <strain evidence="7 8">MAH-14</strain>
    </source>
</reference>
<dbReference type="AlphaFoldDB" id="A0A4Y5Z9N1"/>
<accession>A0A4Y5Z9N1</accession>
<dbReference type="HAMAP" id="MF_01260">
    <property type="entry name" value="Carboxylester"/>
    <property type="match status" value="1"/>
</dbReference>
<feature type="binding site" evidence="5">
    <location>
        <position position="235"/>
    </location>
    <ligand>
        <name>substrate</name>
    </ligand>
</feature>
<dbReference type="GO" id="GO:0009102">
    <property type="term" value="P:biotin biosynthetic process"/>
    <property type="evidence" value="ECO:0007669"/>
    <property type="project" value="UniProtKB-UniRule"/>
</dbReference>
<keyword evidence="2 5" id="KW-0963">Cytoplasm</keyword>
<dbReference type="InterPro" id="IPR029058">
    <property type="entry name" value="AB_hydrolase_fold"/>
</dbReference>
<keyword evidence="3 5" id="KW-0093">Biotin biosynthesis</keyword>
<dbReference type="UniPathway" id="UPA00078"/>
<feature type="active site" description="Nucleophile" evidence="5">
    <location>
        <position position="82"/>
    </location>
</feature>
<dbReference type="InterPro" id="IPR010076">
    <property type="entry name" value="BioH"/>
</dbReference>
<evidence type="ECO:0000256" key="4">
    <source>
        <dbReference type="ARBA" id="ARBA00022801"/>
    </source>
</evidence>
<feature type="binding site" evidence="5">
    <location>
        <position position="22"/>
    </location>
    <ligand>
        <name>substrate</name>
    </ligand>
</feature>
<dbReference type="GO" id="GO:0016020">
    <property type="term" value="C:membrane"/>
    <property type="evidence" value="ECO:0007669"/>
    <property type="project" value="TreeGrafter"/>
</dbReference>
<dbReference type="RefSeq" id="WP_139985161.1">
    <property type="nucleotide sequence ID" value="NZ_CP041046.1"/>
</dbReference>
<keyword evidence="4 5" id="KW-0378">Hydrolase</keyword>
<feature type="binding site" evidence="5">
    <location>
        <begin position="82"/>
        <end position="83"/>
    </location>
    <ligand>
        <name>substrate</name>
    </ligand>
</feature>
<dbReference type="Pfam" id="PF00561">
    <property type="entry name" value="Abhydrolase_1"/>
    <property type="match status" value="1"/>
</dbReference>
<sequence>MSDLYIERRGNGRIPLVMIHGWAMHGGILHPLADALAAHCDMYLVDLPGHGHSRDSSIPLEPRACVEAILRETPPAAWLGWSLGGLVAMTAALEHPEAVQRLATISATPKFVQGDDWPQGNPPAMVRRLAADLEADYKATVDRFIALEALGSKDPNAETRQLKAEAYSRGEPDPRVLLEGLRVLEDTDLRSRLHELTVPSVWIAGRLDRIVHPAAMRWSAEAAGGRFVELAHAGHAPFIGHAAELAEVLLPFIGADA</sequence>
<comment type="subunit">
    <text evidence="5">Monomer.</text>
</comment>
<dbReference type="Proteomes" id="UP000316093">
    <property type="component" value="Chromosome"/>
</dbReference>
<comment type="function">
    <text evidence="5">The physiological role of BioH is to remove the methyl group introduced by BioC when the pimeloyl moiety is complete. It allows to synthesize pimeloyl-ACP via the fatty acid synthetic pathway through the hydrolysis of the ester bonds of pimeloyl-ACP esters.</text>
</comment>
<evidence type="ECO:0000256" key="1">
    <source>
        <dbReference type="ARBA" id="ARBA00022487"/>
    </source>
</evidence>
<dbReference type="OrthoDB" id="9780744at2"/>
<dbReference type="PANTHER" id="PTHR43798:SF31">
    <property type="entry name" value="AB HYDROLASE SUPERFAMILY PROTEIN YCLE"/>
    <property type="match status" value="1"/>
</dbReference>
<evidence type="ECO:0000259" key="6">
    <source>
        <dbReference type="Pfam" id="PF00561"/>
    </source>
</evidence>
<comment type="subcellular location">
    <subcellularLocation>
        <location evidence="5">Cytoplasm</location>
    </subcellularLocation>
</comment>
<gene>
    <name evidence="5 7" type="primary">bioH</name>
    <name evidence="7" type="ORF">FIV34_19570</name>
</gene>
<dbReference type="Gene3D" id="3.40.50.1820">
    <property type="entry name" value="alpha/beta hydrolase"/>
    <property type="match status" value="1"/>
</dbReference>
<proteinExistence type="inferred from homology"/>
<dbReference type="PANTHER" id="PTHR43798">
    <property type="entry name" value="MONOACYLGLYCEROL LIPASE"/>
    <property type="match status" value="1"/>
</dbReference>
<protein>
    <recommendedName>
        <fullName evidence="5">Pimeloyl-[acyl-carrier protein] methyl ester esterase</fullName>
        <ecNumber evidence="5">3.1.1.85</ecNumber>
    </recommendedName>
    <alternativeName>
        <fullName evidence="5">Biotin synthesis protein BioH</fullName>
    </alternativeName>
    <alternativeName>
        <fullName evidence="5">Carboxylesterase BioH</fullName>
    </alternativeName>
</protein>
<evidence type="ECO:0000256" key="3">
    <source>
        <dbReference type="ARBA" id="ARBA00022756"/>
    </source>
</evidence>
<comment type="caution">
    <text evidence="5">Lacks conserved residue(s) required for the propagation of feature annotation.</text>
</comment>
<dbReference type="GO" id="GO:0090499">
    <property type="term" value="F:pimelyl-[acyl-carrier protein] methyl ester esterase activity"/>
    <property type="evidence" value="ECO:0007669"/>
    <property type="project" value="UniProtKB-EC"/>
</dbReference>
<comment type="similarity">
    <text evidence="5">Belongs to the AB hydrolase superfamily. Carboxylesterase BioH family.</text>
</comment>
<feature type="active site" evidence="5">
    <location>
        <position position="208"/>
    </location>
</feature>
<organism evidence="7 8">
    <name type="scientific">Luteibacter pinisoli</name>
    <dbReference type="NCBI Taxonomy" id="2589080"/>
    <lineage>
        <taxon>Bacteria</taxon>
        <taxon>Pseudomonadati</taxon>
        <taxon>Pseudomonadota</taxon>
        <taxon>Gammaproteobacteria</taxon>
        <taxon>Lysobacterales</taxon>
        <taxon>Rhodanobacteraceae</taxon>
        <taxon>Luteibacter</taxon>
    </lineage>
</organism>
<name>A0A4Y5Z9N1_9GAMM</name>
<comment type="pathway">
    <text evidence="5">Cofactor biosynthesis; biotin biosynthesis.</text>
</comment>
<evidence type="ECO:0000256" key="5">
    <source>
        <dbReference type="HAMAP-Rule" id="MF_01260"/>
    </source>
</evidence>
<dbReference type="InterPro" id="IPR000073">
    <property type="entry name" value="AB_hydrolase_1"/>
</dbReference>
<feature type="active site" evidence="5">
    <location>
        <position position="235"/>
    </location>
</feature>
<evidence type="ECO:0000313" key="7">
    <source>
        <dbReference type="EMBL" id="QDE41239.1"/>
    </source>
</evidence>
<feature type="domain" description="AB hydrolase-1" evidence="6">
    <location>
        <begin position="15"/>
        <end position="241"/>
    </location>
</feature>
<dbReference type="InterPro" id="IPR050266">
    <property type="entry name" value="AB_hydrolase_sf"/>
</dbReference>
<dbReference type="GO" id="GO:0005737">
    <property type="term" value="C:cytoplasm"/>
    <property type="evidence" value="ECO:0007669"/>
    <property type="project" value="UniProtKB-SubCell"/>
</dbReference>
<dbReference type="EMBL" id="CP041046">
    <property type="protein sequence ID" value="QDE41239.1"/>
    <property type="molecule type" value="Genomic_DNA"/>
</dbReference>
<keyword evidence="1 5" id="KW-0719">Serine esterase</keyword>
<dbReference type="KEGG" id="lpy:FIV34_19570"/>
<evidence type="ECO:0000313" key="8">
    <source>
        <dbReference type="Proteomes" id="UP000316093"/>
    </source>
</evidence>
<keyword evidence="8" id="KW-1185">Reference proteome</keyword>
<dbReference type="EC" id="3.1.1.85" evidence="5"/>
<dbReference type="SUPFAM" id="SSF53474">
    <property type="entry name" value="alpha/beta-Hydrolases"/>
    <property type="match status" value="1"/>
</dbReference>
<evidence type="ECO:0000256" key="2">
    <source>
        <dbReference type="ARBA" id="ARBA00022490"/>
    </source>
</evidence>